<dbReference type="STRING" id="1408157.A0A1J7J4Z8"/>
<keyword evidence="2" id="KW-1185">Reference proteome</keyword>
<feature type="non-terminal residue" evidence="1">
    <location>
        <position position="1"/>
    </location>
</feature>
<dbReference type="InParanoid" id="A0A1J7J4Z8"/>
<dbReference type="Proteomes" id="UP000182658">
    <property type="component" value="Unassembled WGS sequence"/>
</dbReference>
<proteinExistence type="predicted"/>
<sequence length="100" mass="11069">FHPKPAAEWQHCCQGQGSLSTTHHIFNRLFSSRELRPITSCAFVIAATRAGDRQMPHAWNVDESVLVAMMVMSWIRGECLSAGFSDIIIAAVERIATANI</sequence>
<organism evidence="1 2">
    <name type="scientific">Coniochaeta ligniaria NRRL 30616</name>
    <dbReference type="NCBI Taxonomy" id="1408157"/>
    <lineage>
        <taxon>Eukaryota</taxon>
        <taxon>Fungi</taxon>
        <taxon>Dikarya</taxon>
        <taxon>Ascomycota</taxon>
        <taxon>Pezizomycotina</taxon>
        <taxon>Sordariomycetes</taxon>
        <taxon>Sordariomycetidae</taxon>
        <taxon>Coniochaetales</taxon>
        <taxon>Coniochaetaceae</taxon>
        <taxon>Coniochaeta</taxon>
    </lineage>
</organism>
<reference evidence="1 2" key="1">
    <citation type="submission" date="2016-10" db="EMBL/GenBank/DDBJ databases">
        <title>Draft genome sequence of Coniochaeta ligniaria NRRL30616, a lignocellulolytic fungus for bioabatement of inhibitors in plant biomass hydrolysates.</title>
        <authorList>
            <consortium name="DOE Joint Genome Institute"/>
            <person name="Jimenez D.J."/>
            <person name="Hector R.E."/>
            <person name="Riley R."/>
            <person name="Sun H."/>
            <person name="Grigoriev I.V."/>
            <person name="Van Elsas J.D."/>
            <person name="Nichols N.N."/>
        </authorList>
    </citation>
    <scope>NUCLEOTIDE SEQUENCE [LARGE SCALE GENOMIC DNA]</scope>
    <source>
        <strain evidence="1 2">NRRL 30616</strain>
    </source>
</reference>
<dbReference type="AlphaFoldDB" id="A0A1J7J4Z8"/>
<dbReference type="OrthoDB" id="8119704at2759"/>
<gene>
    <name evidence="1" type="ORF">CONLIGDRAFT_584684</name>
</gene>
<name>A0A1J7J4Z8_9PEZI</name>
<protein>
    <submittedName>
        <fullName evidence="1">Uncharacterized protein</fullName>
    </submittedName>
</protein>
<accession>A0A1J7J4Z8</accession>
<dbReference type="EMBL" id="KV875104">
    <property type="protein sequence ID" value="OIW24212.1"/>
    <property type="molecule type" value="Genomic_DNA"/>
</dbReference>
<evidence type="ECO:0000313" key="2">
    <source>
        <dbReference type="Proteomes" id="UP000182658"/>
    </source>
</evidence>
<evidence type="ECO:0000313" key="1">
    <source>
        <dbReference type="EMBL" id="OIW24212.1"/>
    </source>
</evidence>